<dbReference type="AlphaFoldDB" id="A0AAN8QEA6"/>
<organism evidence="1 2">
    <name type="scientific">Coregonus suidteri</name>
    <dbReference type="NCBI Taxonomy" id="861788"/>
    <lineage>
        <taxon>Eukaryota</taxon>
        <taxon>Metazoa</taxon>
        <taxon>Chordata</taxon>
        <taxon>Craniata</taxon>
        <taxon>Vertebrata</taxon>
        <taxon>Euteleostomi</taxon>
        <taxon>Actinopterygii</taxon>
        <taxon>Neopterygii</taxon>
        <taxon>Teleostei</taxon>
        <taxon>Protacanthopterygii</taxon>
        <taxon>Salmoniformes</taxon>
        <taxon>Salmonidae</taxon>
        <taxon>Coregoninae</taxon>
        <taxon>Coregonus</taxon>
    </lineage>
</organism>
<gene>
    <name evidence="1" type="ORF">J4Q44_G00294680</name>
</gene>
<comment type="caution">
    <text evidence="1">The sequence shown here is derived from an EMBL/GenBank/DDBJ whole genome shotgun (WGS) entry which is preliminary data.</text>
</comment>
<evidence type="ECO:0000313" key="1">
    <source>
        <dbReference type="EMBL" id="KAK6301370.1"/>
    </source>
</evidence>
<name>A0AAN8QEA6_9TELE</name>
<dbReference type="Proteomes" id="UP001356427">
    <property type="component" value="Unassembled WGS sequence"/>
</dbReference>
<accession>A0AAN8QEA6</accession>
<keyword evidence="2" id="KW-1185">Reference proteome</keyword>
<evidence type="ECO:0000313" key="2">
    <source>
        <dbReference type="Proteomes" id="UP001356427"/>
    </source>
</evidence>
<protein>
    <submittedName>
        <fullName evidence="1">Uncharacterized protein</fullName>
    </submittedName>
</protein>
<dbReference type="EMBL" id="JAGTTL010000027">
    <property type="protein sequence ID" value="KAK6301370.1"/>
    <property type="molecule type" value="Genomic_DNA"/>
</dbReference>
<sequence>MEEWSLSTTWTYRHLSTMVICVSRRQCSLERVFSLETTCVWTGMGGAARAAEAGSCMGWAYLRSLWQLQR</sequence>
<reference evidence="1 2" key="1">
    <citation type="submission" date="2021-04" db="EMBL/GenBank/DDBJ databases">
        <authorList>
            <person name="De Guttry C."/>
            <person name="Zahm M."/>
            <person name="Klopp C."/>
            <person name="Cabau C."/>
            <person name="Louis A."/>
            <person name="Berthelot C."/>
            <person name="Parey E."/>
            <person name="Roest Crollius H."/>
            <person name="Montfort J."/>
            <person name="Robinson-Rechavi M."/>
            <person name="Bucao C."/>
            <person name="Bouchez O."/>
            <person name="Gislard M."/>
            <person name="Lluch J."/>
            <person name="Milhes M."/>
            <person name="Lampietro C."/>
            <person name="Lopez Roques C."/>
            <person name="Donnadieu C."/>
            <person name="Braasch I."/>
            <person name="Desvignes T."/>
            <person name="Postlethwait J."/>
            <person name="Bobe J."/>
            <person name="Wedekind C."/>
            <person name="Guiguen Y."/>
        </authorList>
    </citation>
    <scope>NUCLEOTIDE SEQUENCE [LARGE SCALE GENOMIC DNA]</scope>
    <source>
        <strain evidence="1">Cs_M1</strain>
        <tissue evidence="1">Blood</tissue>
    </source>
</reference>
<proteinExistence type="predicted"/>